<dbReference type="Proteomes" id="UP000792457">
    <property type="component" value="Unassembled WGS sequence"/>
</dbReference>
<evidence type="ECO:0000313" key="2">
    <source>
        <dbReference type="EMBL" id="KAG8238344.1"/>
    </source>
</evidence>
<feature type="compositionally biased region" description="Gly residues" evidence="1">
    <location>
        <begin position="17"/>
        <end position="31"/>
    </location>
</feature>
<keyword evidence="3" id="KW-1185">Reference proteome</keyword>
<comment type="caution">
    <text evidence="2">The sequence shown here is derived from an EMBL/GenBank/DDBJ whole genome shotgun (WGS) entry which is preliminary data.</text>
</comment>
<feature type="region of interest" description="Disordered" evidence="1">
    <location>
        <begin position="1"/>
        <end position="31"/>
    </location>
</feature>
<feature type="compositionally biased region" description="Polar residues" evidence="1">
    <location>
        <begin position="127"/>
        <end position="138"/>
    </location>
</feature>
<gene>
    <name evidence="2" type="ORF">J437_LFUL018280</name>
</gene>
<dbReference type="AlphaFoldDB" id="A0A8K0KN57"/>
<organism evidence="2 3">
    <name type="scientific">Ladona fulva</name>
    <name type="common">Scarce chaser dragonfly</name>
    <name type="synonym">Libellula fulva</name>
    <dbReference type="NCBI Taxonomy" id="123851"/>
    <lineage>
        <taxon>Eukaryota</taxon>
        <taxon>Metazoa</taxon>
        <taxon>Ecdysozoa</taxon>
        <taxon>Arthropoda</taxon>
        <taxon>Hexapoda</taxon>
        <taxon>Insecta</taxon>
        <taxon>Pterygota</taxon>
        <taxon>Palaeoptera</taxon>
        <taxon>Odonata</taxon>
        <taxon>Epiprocta</taxon>
        <taxon>Anisoptera</taxon>
        <taxon>Libelluloidea</taxon>
        <taxon>Libellulidae</taxon>
        <taxon>Ladona</taxon>
    </lineage>
</organism>
<sequence length="149" mass="13584">MGNSGGSGVGNSEKTGPGDGGGVGSDGGSGVVSGVGGGGVVTGIGGGGGVGKSIIAHSDVRLADGGEWGVNGLGVGGHLSQVAVAPEGVLVLGGDGGGGHSHRGVSVGYSSGCGITSVVGDGGGSAEVSSVGNSQAGSEDNKLRKEDER</sequence>
<protein>
    <submittedName>
        <fullName evidence="2">Uncharacterized protein</fullName>
    </submittedName>
</protein>
<feature type="region of interest" description="Disordered" evidence="1">
    <location>
        <begin position="124"/>
        <end position="149"/>
    </location>
</feature>
<evidence type="ECO:0000313" key="3">
    <source>
        <dbReference type="Proteomes" id="UP000792457"/>
    </source>
</evidence>
<evidence type="ECO:0000256" key="1">
    <source>
        <dbReference type="SAM" id="MobiDB-lite"/>
    </source>
</evidence>
<reference evidence="2" key="2">
    <citation type="submission" date="2017-10" db="EMBL/GenBank/DDBJ databases">
        <title>Ladona fulva Genome sequencing and assembly.</title>
        <authorList>
            <person name="Murali S."/>
            <person name="Richards S."/>
            <person name="Bandaranaike D."/>
            <person name="Bellair M."/>
            <person name="Blankenburg K."/>
            <person name="Chao H."/>
            <person name="Dinh H."/>
            <person name="Doddapaneni H."/>
            <person name="Dugan-Rocha S."/>
            <person name="Elkadiri S."/>
            <person name="Gnanaolivu R."/>
            <person name="Hernandez B."/>
            <person name="Skinner E."/>
            <person name="Javaid M."/>
            <person name="Lee S."/>
            <person name="Li M."/>
            <person name="Ming W."/>
            <person name="Munidasa M."/>
            <person name="Muniz J."/>
            <person name="Nguyen L."/>
            <person name="Hughes D."/>
            <person name="Osuji N."/>
            <person name="Pu L.-L."/>
            <person name="Puazo M."/>
            <person name="Qu C."/>
            <person name="Quiroz J."/>
            <person name="Raj R."/>
            <person name="Weissenberger G."/>
            <person name="Xin Y."/>
            <person name="Zou X."/>
            <person name="Han Y."/>
            <person name="Worley K."/>
            <person name="Muzny D."/>
            <person name="Gibbs R."/>
        </authorList>
    </citation>
    <scope>NUCLEOTIDE SEQUENCE</scope>
    <source>
        <strain evidence="2">Sampled in the wild</strain>
    </source>
</reference>
<dbReference type="EMBL" id="KZ309338">
    <property type="protein sequence ID" value="KAG8238344.1"/>
    <property type="molecule type" value="Genomic_DNA"/>
</dbReference>
<accession>A0A8K0KN57</accession>
<name>A0A8K0KN57_LADFU</name>
<feature type="compositionally biased region" description="Basic and acidic residues" evidence="1">
    <location>
        <begin position="139"/>
        <end position="149"/>
    </location>
</feature>
<proteinExistence type="predicted"/>
<reference evidence="2" key="1">
    <citation type="submission" date="2013-04" db="EMBL/GenBank/DDBJ databases">
        <authorList>
            <person name="Qu J."/>
            <person name="Murali S.C."/>
            <person name="Bandaranaike D."/>
            <person name="Bellair M."/>
            <person name="Blankenburg K."/>
            <person name="Chao H."/>
            <person name="Dinh H."/>
            <person name="Doddapaneni H."/>
            <person name="Downs B."/>
            <person name="Dugan-Rocha S."/>
            <person name="Elkadiri S."/>
            <person name="Gnanaolivu R.D."/>
            <person name="Hernandez B."/>
            <person name="Javaid M."/>
            <person name="Jayaseelan J.C."/>
            <person name="Lee S."/>
            <person name="Li M."/>
            <person name="Ming W."/>
            <person name="Munidasa M."/>
            <person name="Muniz J."/>
            <person name="Nguyen L."/>
            <person name="Ongeri F."/>
            <person name="Osuji N."/>
            <person name="Pu L.-L."/>
            <person name="Puazo M."/>
            <person name="Qu C."/>
            <person name="Quiroz J."/>
            <person name="Raj R."/>
            <person name="Weissenberger G."/>
            <person name="Xin Y."/>
            <person name="Zou X."/>
            <person name="Han Y."/>
            <person name="Richards S."/>
            <person name="Worley K."/>
            <person name="Muzny D."/>
            <person name="Gibbs R."/>
        </authorList>
    </citation>
    <scope>NUCLEOTIDE SEQUENCE</scope>
    <source>
        <strain evidence="2">Sampled in the wild</strain>
    </source>
</reference>